<keyword evidence="2" id="KW-1185">Reference proteome</keyword>
<proteinExistence type="predicted"/>
<organism evidence="1 2">
    <name type="scientific">Batillaria attramentaria</name>
    <dbReference type="NCBI Taxonomy" id="370345"/>
    <lineage>
        <taxon>Eukaryota</taxon>
        <taxon>Metazoa</taxon>
        <taxon>Spiralia</taxon>
        <taxon>Lophotrochozoa</taxon>
        <taxon>Mollusca</taxon>
        <taxon>Gastropoda</taxon>
        <taxon>Caenogastropoda</taxon>
        <taxon>Sorbeoconcha</taxon>
        <taxon>Cerithioidea</taxon>
        <taxon>Batillariidae</taxon>
        <taxon>Batillaria</taxon>
    </lineage>
</organism>
<gene>
    <name evidence="1" type="ORF">BaRGS_00006649</name>
</gene>
<dbReference type="AlphaFoldDB" id="A0ABD0LRV9"/>
<name>A0ABD0LRV9_9CAEN</name>
<dbReference type="EMBL" id="JACVVK020000027">
    <property type="protein sequence ID" value="KAK7502285.1"/>
    <property type="molecule type" value="Genomic_DNA"/>
</dbReference>
<protein>
    <submittedName>
        <fullName evidence="1">Uncharacterized protein</fullName>
    </submittedName>
</protein>
<evidence type="ECO:0000313" key="2">
    <source>
        <dbReference type="Proteomes" id="UP001519460"/>
    </source>
</evidence>
<sequence length="87" mass="9732">MKVETDSAERLVSHLRKCFDKSKQLVTMPLAENLTIFSQSKPTTWQVLPIDGRLAEVTTDSANHQPSEYAALTDPNTELSSKRLCIV</sequence>
<dbReference type="Proteomes" id="UP001519460">
    <property type="component" value="Unassembled WGS sequence"/>
</dbReference>
<evidence type="ECO:0000313" key="1">
    <source>
        <dbReference type="EMBL" id="KAK7502285.1"/>
    </source>
</evidence>
<accession>A0ABD0LRV9</accession>
<reference evidence="1 2" key="1">
    <citation type="journal article" date="2023" name="Sci. Data">
        <title>Genome assembly of the Korean intertidal mud-creeper Batillaria attramentaria.</title>
        <authorList>
            <person name="Patra A.K."/>
            <person name="Ho P.T."/>
            <person name="Jun S."/>
            <person name="Lee S.J."/>
            <person name="Kim Y."/>
            <person name="Won Y.J."/>
        </authorList>
    </citation>
    <scope>NUCLEOTIDE SEQUENCE [LARGE SCALE GENOMIC DNA]</scope>
    <source>
        <strain evidence="1">Wonlab-2016</strain>
    </source>
</reference>
<comment type="caution">
    <text evidence="1">The sequence shown here is derived from an EMBL/GenBank/DDBJ whole genome shotgun (WGS) entry which is preliminary data.</text>
</comment>